<name>A0A2H3BAL0_9AGAR</name>
<reference evidence="2" key="1">
    <citation type="journal article" date="2017" name="Nat. Ecol. Evol.">
        <title>Genome expansion and lineage-specific genetic innovations in the forest pathogenic fungi Armillaria.</title>
        <authorList>
            <person name="Sipos G."/>
            <person name="Prasanna A.N."/>
            <person name="Walter M.C."/>
            <person name="O'Connor E."/>
            <person name="Balint B."/>
            <person name="Krizsan K."/>
            <person name="Kiss B."/>
            <person name="Hess J."/>
            <person name="Varga T."/>
            <person name="Slot J."/>
            <person name="Riley R."/>
            <person name="Boka B."/>
            <person name="Rigling D."/>
            <person name="Barry K."/>
            <person name="Lee J."/>
            <person name="Mihaltcheva S."/>
            <person name="LaButti K."/>
            <person name="Lipzen A."/>
            <person name="Waldron R."/>
            <person name="Moloney N.M."/>
            <person name="Sperisen C."/>
            <person name="Kredics L."/>
            <person name="Vagvoelgyi C."/>
            <person name="Patrignani A."/>
            <person name="Fitzpatrick D."/>
            <person name="Nagy I."/>
            <person name="Doyle S."/>
            <person name="Anderson J.B."/>
            <person name="Grigoriev I.V."/>
            <person name="Gueldener U."/>
            <person name="Muensterkoetter M."/>
            <person name="Nagy L.G."/>
        </authorList>
    </citation>
    <scope>NUCLEOTIDE SEQUENCE [LARGE SCALE GENOMIC DNA]</scope>
    <source>
        <strain evidence="2">28-4</strain>
    </source>
</reference>
<gene>
    <name evidence="1" type="ORF">ARMSODRAFT_1085611</name>
</gene>
<evidence type="ECO:0008006" key="3">
    <source>
        <dbReference type="Google" id="ProtNLM"/>
    </source>
</evidence>
<dbReference type="STRING" id="1076256.A0A2H3BAL0"/>
<sequence>MLVSARSLRLRPFPICYHQSRVGSGFSCERAKEFTRMNHARLVLTARDEAKGKQALNDTGYSKVELWIIDLANFTASGPSLKRFCLYALHYFVTEADLKAGAAHDDQLIWDNTTWISGHSNVTDNPSSFSTYNVLDAYSMNTTVYPNLQATPMAAKRLSPTWLSIEDDAGCIFGSILMLADLGPMVWRRISQSTQLRMLVLLNGKASKQYNLRTISFAWGLVSVAGRVLY</sequence>
<evidence type="ECO:0000313" key="2">
    <source>
        <dbReference type="Proteomes" id="UP000218334"/>
    </source>
</evidence>
<organism evidence="1 2">
    <name type="scientific">Armillaria solidipes</name>
    <dbReference type="NCBI Taxonomy" id="1076256"/>
    <lineage>
        <taxon>Eukaryota</taxon>
        <taxon>Fungi</taxon>
        <taxon>Dikarya</taxon>
        <taxon>Basidiomycota</taxon>
        <taxon>Agaricomycotina</taxon>
        <taxon>Agaricomycetes</taxon>
        <taxon>Agaricomycetidae</taxon>
        <taxon>Agaricales</taxon>
        <taxon>Marasmiineae</taxon>
        <taxon>Physalacriaceae</taxon>
        <taxon>Armillaria</taxon>
    </lineage>
</organism>
<proteinExistence type="predicted"/>
<evidence type="ECO:0000313" key="1">
    <source>
        <dbReference type="EMBL" id="PBK67911.1"/>
    </source>
</evidence>
<accession>A0A2H3BAL0</accession>
<protein>
    <recommendedName>
        <fullName evidence="3">NAD(P)-binding protein</fullName>
    </recommendedName>
</protein>
<dbReference type="Proteomes" id="UP000218334">
    <property type="component" value="Unassembled WGS sequence"/>
</dbReference>
<dbReference type="EMBL" id="KZ293434">
    <property type="protein sequence ID" value="PBK67911.1"/>
    <property type="molecule type" value="Genomic_DNA"/>
</dbReference>
<dbReference type="AlphaFoldDB" id="A0A2H3BAL0"/>
<keyword evidence="2" id="KW-1185">Reference proteome</keyword>